<dbReference type="EMBL" id="DUZY01000002">
    <property type="protein sequence ID" value="DAD28148.1"/>
    <property type="molecule type" value="Genomic_DNA"/>
</dbReference>
<keyword evidence="2" id="KW-1185">Reference proteome</keyword>
<reference evidence="1 2" key="1">
    <citation type="journal article" date="2020" name="Mol. Biol. Evol.">
        <title>Distinct Expression and Methylation Patterns for Genes with Different Fates following a Single Whole-Genome Duplication in Flowering Plants.</title>
        <authorList>
            <person name="Shi T."/>
            <person name="Rahmani R.S."/>
            <person name="Gugger P.F."/>
            <person name="Wang M."/>
            <person name="Li H."/>
            <person name="Zhang Y."/>
            <person name="Li Z."/>
            <person name="Wang Q."/>
            <person name="Van de Peer Y."/>
            <person name="Marchal K."/>
            <person name="Chen J."/>
        </authorList>
    </citation>
    <scope>NUCLEOTIDE SEQUENCE [LARGE SCALE GENOMIC DNA]</scope>
    <source>
        <tissue evidence="1">Leaf</tissue>
    </source>
</reference>
<accession>A0A822YF43</accession>
<evidence type="ECO:0000313" key="1">
    <source>
        <dbReference type="EMBL" id="DAD28148.1"/>
    </source>
</evidence>
<proteinExistence type="predicted"/>
<dbReference type="AlphaFoldDB" id="A0A822YF43"/>
<protein>
    <submittedName>
        <fullName evidence="1">Uncharacterized protein</fullName>
    </submittedName>
</protein>
<evidence type="ECO:0000313" key="2">
    <source>
        <dbReference type="Proteomes" id="UP000607653"/>
    </source>
</evidence>
<dbReference type="Proteomes" id="UP000607653">
    <property type="component" value="Unassembled WGS sequence"/>
</dbReference>
<name>A0A822YF43_NELNU</name>
<organism evidence="1 2">
    <name type="scientific">Nelumbo nucifera</name>
    <name type="common">Sacred lotus</name>
    <dbReference type="NCBI Taxonomy" id="4432"/>
    <lineage>
        <taxon>Eukaryota</taxon>
        <taxon>Viridiplantae</taxon>
        <taxon>Streptophyta</taxon>
        <taxon>Embryophyta</taxon>
        <taxon>Tracheophyta</taxon>
        <taxon>Spermatophyta</taxon>
        <taxon>Magnoliopsida</taxon>
        <taxon>Proteales</taxon>
        <taxon>Nelumbonaceae</taxon>
        <taxon>Nelumbo</taxon>
    </lineage>
</organism>
<gene>
    <name evidence="1" type="ORF">HUJ06_029616</name>
</gene>
<comment type="caution">
    <text evidence="1">The sequence shown here is derived from an EMBL/GenBank/DDBJ whole genome shotgun (WGS) entry which is preliminary data.</text>
</comment>
<sequence length="50" mass="5734">MVTHHHRFKCKRAQAADGSRKAVLYQALISRTAHRPQQALIHDQLGIIIF</sequence>